<feature type="compositionally biased region" description="Acidic residues" evidence="6">
    <location>
        <begin position="549"/>
        <end position="558"/>
    </location>
</feature>
<dbReference type="AlphaFoldDB" id="A0A9N8ZDM4"/>
<feature type="domain" description="Protein kinase" evidence="7">
    <location>
        <begin position="809"/>
        <end position="1075"/>
    </location>
</feature>
<evidence type="ECO:0000256" key="5">
    <source>
        <dbReference type="PROSITE-ProRule" id="PRU10141"/>
    </source>
</evidence>
<dbReference type="PROSITE" id="PS00108">
    <property type="entry name" value="PROTEIN_KINASE_ST"/>
    <property type="match status" value="1"/>
</dbReference>
<dbReference type="GO" id="GO:0000165">
    <property type="term" value="P:MAPK cascade"/>
    <property type="evidence" value="ECO:0007669"/>
    <property type="project" value="UniProtKB-ARBA"/>
</dbReference>
<dbReference type="SMART" id="SM00220">
    <property type="entry name" value="S_TKc"/>
    <property type="match status" value="1"/>
</dbReference>
<evidence type="ECO:0000259" key="8">
    <source>
        <dbReference type="PROSITE" id="PS50105"/>
    </source>
</evidence>
<dbReference type="InterPro" id="IPR050538">
    <property type="entry name" value="MAP_kinase_kinase_kinase"/>
</dbReference>
<dbReference type="OrthoDB" id="266718at2759"/>
<dbReference type="InterPro" id="IPR008271">
    <property type="entry name" value="Ser/Thr_kinase_AS"/>
</dbReference>
<sequence>MDEANDNANRRQALPAPIHTNVDNSLPGPVSALTRREHITAHSHERSRSSSVDESTVEDWTIDRVVQWLRDNGFSNYIQHFIDNNWYGNAFFALTNIQNVKVPKGDRDQRFKLITAIRKVAEKADIKTEPQSAVDHSPDSALSLMLPTMNFFAGTSSPTTYTQPLPVRVNSEPKIPLSLRLTSSTNDLKSHLNLGERSSSLLWRLKKIMATLDNLNFRVVDISDPEDVNKIKDKVLFALGVKGDHDHYVFYATEIDLDKLGESLKDEEIIERCRNADTKGALKLFVRHIAVKITTLPLSQYEQRRTPADLRASTISSSSFTNFLYHDELQEQEMSLYSKRPESILNGRNVMNRGSRPAKSFNASSSIPTSLRPGGFISTKPTSYETAHQLSLSDKSSQQSVYSGPYKYLNKINKSDISLPLHSSIANKPYDSIETYRPFHVNVSDTDLQRRKQKSRTFPISTRDGTQDDFCISCISESILNEKQIEGPRTQGYDIFNPYAEDGRRASFHSEPNFEDRAVTPDVEKSANTADDDLPLWPKLDIPTQTNDSTDDNNDDDLWIQPPIPNKNNNNAQSETANDSLSNSSNLTGDTYVPENIQTDQSSQTLIESRSSEHDPPTSSHATNGLRRKRHSDASYDSETPREASKLQRTISLRRGVNVTWVTRPSAEDVYHDLDKYFPGHDLDKPIAEGNGGLVTYADNRGETPTPPVSPTTKTEKRGAPLQRYKSIRSVAQEAKDREKNEKKERDARKNWQQTTTAIRAATKLKRKATKFWDKRVVEMRPGSHGQNSPVASPLDVTPDVALAEAGQNKKCELIGKGTFGKVYLALNVSTSEMIAVKQIELPKTKADRLSERQINLVKSFYSEIELLKVLDHEHIVQYLGYDECGDTVNIFLEYVNGGSIGTCLRIHGRFEEPVVKSFTRQILLGLEYLHGKGILHRDIKADNILVDEEGCCKISDFGISKKSDHAFAYDNISNMSLQGTIFWMAPEVFTNGYNAKVDIWGLGCVELEMFTGKRPWEKFTDVAAMYQLGTEKKAPPISDKIKMSAEARDMLDKCFIIEPELRPTAAELSEHPFAKEDPKFRFKVRTKFYMSSFL</sequence>
<dbReference type="InterPro" id="IPR013761">
    <property type="entry name" value="SAM/pointed_sf"/>
</dbReference>
<dbReference type="Gene3D" id="1.10.150.50">
    <property type="entry name" value="Transcription Factor, Ets-1"/>
    <property type="match status" value="1"/>
</dbReference>
<feature type="domain" description="SAM" evidence="8">
    <location>
        <begin position="60"/>
        <end position="123"/>
    </location>
</feature>
<dbReference type="InterPro" id="IPR017441">
    <property type="entry name" value="Protein_kinase_ATP_BS"/>
</dbReference>
<dbReference type="InterPro" id="IPR011009">
    <property type="entry name" value="Kinase-like_dom_sf"/>
</dbReference>
<dbReference type="PANTHER" id="PTHR48016">
    <property type="entry name" value="MAP KINASE KINASE KINASE SSK2-RELATED-RELATED"/>
    <property type="match status" value="1"/>
</dbReference>
<evidence type="ECO:0000256" key="4">
    <source>
        <dbReference type="ARBA" id="ARBA00022840"/>
    </source>
</evidence>
<evidence type="ECO:0000256" key="1">
    <source>
        <dbReference type="ARBA" id="ARBA00022679"/>
    </source>
</evidence>
<feature type="compositionally biased region" description="Basic and acidic residues" evidence="6">
    <location>
        <begin position="734"/>
        <end position="750"/>
    </location>
</feature>
<feature type="compositionally biased region" description="Polar residues" evidence="6">
    <location>
        <begin position="596"/>
        <end position="609"/>
    </location>
</feature>
<evidence type="ECO:0000313" key="9">
    <source>
        <dbReference type="EMBL" id="CAG8492592.1"/>
    </source>
</evidence>
<feature type="region of interest" description="Disordered" evidence="6">
    <location>
        <begin position="1"/>
        <end position="30"/>
    </location>
</feature>
<evidence type="ECO:0000259" key="7">
    <source>
        <dbReference type="PROSITE" id="PS50011"/>
    </source>
</evidence>
<keyword evidence="3" id="KW-0418">Kinase</keyword>
<reference evidence="9" key="1">
    <citation type="submission" date="2021-06" db="EMBL/GenBank/DDBJ databases">
        <authorList>
            <person name="Kallberg Y."/>
            <person name="Tangrot J."/>
            <person name="Rosling A."/>
        </authorList>
    </citation>
    <scope>NUCLEOTIDE SEQUENCE</scope>
    <source>
        <strain evidence="9">BR232B</strain>
    </source>
</reference>
<feature type="binding site" evidence="5">
    <location>
        <position position="838"/>
    </location>
    <ligand>
        <name>ATP</name>
        <dbReference type="ChEBI" id="CHEBI:30616"/>
    </ligand>
</feature>
<dbReference type="GO" id="GO:0005524">
    <property type="term" value="F:ATP binding"/>
    <property type="evidence" value="ECO:0007669"/>
    <property type="project" value="UniProtKB-UniRule"/>
</dbReference>
<evidence type="ECO:0000313" key="10">
    <source>
        <dbReference type="Proteomes" id="UP000789739"/>
    </source>
</evidence>
<name>A0A9N8ZDM4_9GLOM</name>
<dbReference type="Proteomes" id="UP000789739">
    <property type="component" value="Unassembled WGS sequence"/>
</dbReference>
<protein>
    <submittedName>
        <fullName evidence="9">75_t:CDS:1</fullName>
    </submittedName>
</protein>
<comment type="caution">
    <text evidence="9">The sequence shown here is derived from an EMBL/GenBank/DDBJ whole genome shotgun (WGS) entry which is preliminary data.</text>
</comment>
<dbReference type="Gene3D" id="1.10.510.10">
    <property type="entry name" value="Transferase(Phosphotransferase) domain 1"/>
    <property type="match status" value="1"/>
</dbReference>
<feature type="region of interest" description="Disordered" evidence="6">
    <location>
        <begin position="698"/>
        <end position="753"/>
    </location>
</feature>
<keyword evidence="2 5" id="KW-0547">Nucleotide-binding</keyword>
<feature type="compositionally biased region" description="Polar residues" evidence="6">
    <location>
        <begin position="572"/>
        <end position="589"/>
    </location>
</feature>
<evidence type="ECO:0000256" key="2">
    <source>
        <dbReference type="ARBA" id="ARBA00022741"/>
    </source>
</evidence>
<dbReference type="SUPFAM" id="SSF56112">
    <property type="entry name" value="Protein kinase-like (PK-like)"/>
    <property type="match status" value="1"/>
</dbReference>
<proteinExistence type="predicted"/>
<evidence type="ECO:0000256" key="6">
    <source>
        <dbReference type="SAM" id="MobiDB-lite"/>
    </source>
</evidence>
<accession>A0A9N8ZDM4</accession>
<dbReference type="InterPro" id="IPR000719">
    <property type="entry name" value="Prot_kinase_dom"/>
</dbReference>
<feature type="region of interest" description="Disordered" evidence="6">
    <location>
        <begin position="504"/>
        <end position="649"/>
    </location>
</feature>
<dbReference type="PROSITE" id="PS50011">
    <property type="entry name" value="PROTEIN_KINASE_DOM"/>
    <property type="match status" value="1"/>
</dbReference>
<dbReference type="SUPFAM" id="SSF47769">
    <property type="entry name" value="SAM/Pointed domain"/>
    <property type="match status" value="1"/>
</dbReference>
<keyword evidence="1" id="KW-0808">Transferase</keyword>
<evidence type="ECO:0000256" key="3">
    <source>
        <dbReference type="ARBA" id="ARBA00022777"/>
    </source>
</evidence>
<dbReference type="EMBL" id="CAJVPI010000164">
    <property type="protein sequence ID" value="CAG8492592.1"/>
    <property type="molecule type" value="Genomic_DNA"/>
</dbReference>
<organism evidence="9 10">
    <name type="scientific">Paraglomus brasilianum</name>
    <dbReference type="NCBI Taxonomy" id="144538"/>
    <lineage>
        <taxon>Eukaryota</taxon>
        <taxon>Fungi</taxon>
        <taxon>Fungi incertae sedis</taxon>
        <taxon>Mucoromycota</taxon>
        <taxon>Glomeromycotina</taxon>
        <taxon>Glomeromycetes</taxon>
        <taxon>Paraglomerales</taxon>
        <taxon>Paraglomeraceae</taxon>
        <taxon>Paraglomus</taxon>
    </lineage>
</organism>
<dbReference type="GO" id="GO:0004672">
    <property type="term" value="F:protein kinase activity"/>
    <property type="evidence" value="ECO:0007669"/>
    <property type="project" value="InterPro"/>
</dbReference>
<feature type="region of interest" description="Disordered" evidence="6">
    <location>
        <begin position="347"/>
        <end position="367"/>
    </location>
</feature>
<dbReference type="Pfam" id="PF00069">
    <property type="entry name" value="Pkinase"/>
    <property type="match status" value="1"/>
</dbReference>
<dbReference type="SMART" id="SM00454">
    <property type="entry name" value="SAM"/>
    <property type="match status" value="1"/>
</dbReference>
<keyword evidence="4 5" id="KW-0067">ATP-binding</keyword>
<dbReference type="InterPro" id="IPR001660">
    <property type="entry name" value="SAM"/>
</dbReference>
<dbReference type="PROSITE" id="PS00107">
    <property type="entry name" value="PROTEIN_KINASE_ATP"/>
    <property type="match status" value="1"/>
</dbReference>
<feature type="compositionally biased region" description="Basic and acidic residues" evidence="6">
    <location>
        <begin position="512"/>
        <end position="525"/>
    </location>
</feature>
<dbReference type="FunFam" id="1.10.510.10:FF:000182">
    <property type="entry name" value="MAP kinase kinase kinase mkh1"/>
    <property type="match status" value="1"/>
</dbReference>
<keyword evidence="10" id="KW-1185">Reference proteome</keyword>
<dbReference type="PANTHER" id="PTHR48016:SF48">
    <property type="entry name" value="SERINE_THREONINE-PROTEIN KINASE BCK1_SLK1_SSP31"/>
    <property type="match status" value="1"/>
</dbReference>
<gene>
    <name evidence="9" type="ORF">PBRASI_LOCUS2186</name>
</gene>
<dbReference type="PROSITE" id="PS50105">
    <property type="entry name" value="SAM_DOMAIN"/>
    <property type="match status" value="1"/>
</dbReference>